<feature type="non-terminal residue" evidence="1">
    <location>
        <position position="107"/>
    </location>
</feature>
<dbReference type="Proteomes" id="UP000259864">
    <property type="component" value="Chromosome 1"/>
</dbReference>
<protein>
    <submittedName>
        <fullName evidence="1">Uncharacterized protein</fullName>
    </submittedName>
</protein>
<gene>
    <name evidence="1" type="ORF">NCTC10135_01138</name>
</gene>
<evidence type="ECO:0000313" key="2">
    <source>
        <dbReference type="Proteomes" id="UP000259864"/>
    </source>
</evidence>
<evidence type="ECO:0000313" key="1">
    <source>
        <dbReference type="EMBL" id="SYV90614.1"/>
    </source>
</evidence>
<dbReference type="AlphaFoldDB" id="A0A3B0PB93"/>
<organism evidence="1 2">
    <name type="scientific">Metamycoplasma alkalescens</name>
    <dbReference type="NCBI Taxonomy" id="45363"/>
    <lineage>
        <taxon>Bacteria</taxon>
        <taxon>Bacillati</taxon>
        <taxon>Mycoplasmatota</taxon>
        <taxon>Mycoplasmoidales</taxon>
        <taxon>Metamycoplasmataceae</taxon>
        <taxon>Metamycoplasma</taxon>
    </lineage>
</organism>
<dbReference type="EMBL" id="LS991949">
    <property type="protein sequence ID" value="SYV90614.1"/>
    <property type="molecule type" value="Genomic_DNA"/>
</dbReference>
<dbReference type="KEGG" id="mala:NCTC10135_01138"/>
<proteinExistence type="predicted"/>
<accession>A0A3B0PB93</accession>
<sequence>MAPIIVNALRPVFKEITQAYLNTNIASEVYNPNAKYLSNYVYSLHKEKSEPDLSIYDIANKALSGQFLSLKTYEPQKEIGMFVKGHVFNKEKNDVRAIISLSMFSYW</sequence>
<name>A0A3B0PB93_9BACT</name>
<reference evidence="2" key="1">
    <citation type="submission" date="2018-06" db="EMBL/GenBank/DDBJ databases">
        <authorList>
            <consortium name="Pathogen Informatics"/>
        </authorList>
    </citation>
    <scope>NUCLEOTIDE SEQUENCE [LARGE SCALE GENOMIC DNA]</scope>
    <source>
        <strain evidence="2">NCTC10135</strain>
    </source>
</reference>